<organism evidence="1 2">
    <name type="scientific">Anopheles maculatus</name>
    <dbReference type="NCBI Taxonomy" id="74869"/>
    <lineage>
        <taxon>Eukaryota</taxon>
        <taxon>Metazoa</taxon>
        <taxon>Ecdysozoa</taxon>
        <taxon>Arthropoda</taxon>
        <taxon>Hexapoda</taxon>
        <taxon>Insecta</taxon>
        <taxon>Pterygota</taxon>
        <taxon>Neoptera</taxon>
        <taxon>Endopterygota</taxon>
        <taxon>Diptera</taxon>
        <taxon>Nematocera</taxon>
        <taxon>Culicoidea</taxon>
        <taxon>Culicidae</taxon>
        <taxon>Anophelinae</taxon>
        <taxon>Anopheles</taxon>
        <taxon>Anopheles maculatus group</taxon>
    </lineage>
</organism>
<dbReference type="Proteomes" id="UP000075901">
    <property type="component" value="Unassembled WGS sequence"/>
</dbReference>
<accession>A0A182SDA6</accession>
<name>A0A182SDA6_9DIPT</name>
<reference evidence="1" key="2">
    <citation type="submission" date="2020-05" db="UniProtKB">
        <authorList>
            <consortium name="EnsemblMetazoa"/>
        </authorList>
    </citation>
    <scope>IDENTIFICATION</scope>
    <source>
        <strain evidence="1">maculatus3</strain>
    </source>
</reference>
<evidence type="ECO:0000313" key="1">
    <source>
        <dbReference type="EnsemblMetazoa" id="AMAM004479-PA"/>
    </source>
</evidence>
<proteinExistence type="predicted"/>
<keyword evidence="2" id="KW-1185">Reference proteome</keyword>
<dbReference type="AlphaFoldDB" id="A0A182SDA6"/>
<dbReference type="VEuPathDB" id="VectorBase:AMAM004479"/>
<sequence length="135" mass="14786">MAHKGRENAINSSEINVKNIFLFKTCATRSRLFPVYGVNRIQSEYSGFDRSTPDSIGVLRIQSEYSGAPECSGFNRSTPELLSAPDSIGVLRSSGVESGILSDSESVFNMWIRSGFVNPLRSSHHYCTFNVGKGG</sequence>
<evidence type="ECO:0000313" key="2">
    <source>
        <dbReference type="Proteomes" id="UP000075901"/>
    </source>
</evidence>
<protein>
    <submittedName>
        <fullName evidence="1">Uncharacterized protein</fullName>
    </submittedName>
</protein>
<dbReference type="EnsemblMetazoa" id="AMAM004479-RA">
    <property type="protein sequence ID" value="AMAM004479-PA"/>
    <property type="gene ID" value="AMAM004479"/>
</dbReference>
<reference evidence="2" key="1">
    <citation type="submission" date="2013-09" db="EMBL/GenBank/DDBJ databases">
        <title>The Genome Sequence of Anopheles maculatus species B.</title>
        <authorList>
            <consortium name="The Broad Institute Genomics Platform"/>
            <person name="Neafsey D.E."/>
            <person name="Besansky N."/>
            <person name="Howell P."/>
            <person name="Walton C."/>
            <person name="Young S.K."/>
            <person name="Zeng Q."/>
            <person name="Gargeya S."/>
            <person name="Fitzgerald M."/>
            <person name="Haas B."/>
            <person name="Abouelleil A."/>
            <person name="Allen A.W."/>
            <person name="Alvarado L."/>
            <person name="Arachchi H.M."/>
            <person name="Berlin A.M."/>
            <person name="Chapman S.B."/>
            <person name="Gainer-Dewar J."/>
            <person name="Goldberg J."/>
            <person name="Griggs A."/>
            <person name="Gujja S."/>
            <person name="Hansen M."/>
            <person name="Howarth C."/>
            <person name="Imamovic A."/>
            <person name="Ireland A."/>
            <person name="Larimer J."/>
            <person name="McCowan C."/>
            <person name="Murphy C."/>
            <person name="Pearson M."/>
            <person name="Poon T.W."/>
            <person name="Priest M."/>
            <person name="Roberts A."/>
            <person name="Saif S."/>
            <person name="Shea T."/>
            <person name="Sisk P."/>
            <person name="Sykes S."/>
            <person name="Wortman J."/>
            <person name="Nusbaum C."/>
            <person name="Birren B."/>
        </authorList>
    </citation>
    <scope>NUCLEOTIDE SEQUENCE [LARGE SCALE GENOMIC DNA]</scope>
    <source>
        <strain evidence="2">maculatus3</strain>
    </source>
</reference>